<keyword evidence="2" id="KW-1185">Reference proteome</keyword>
<evidence type="ECO:0000313" key="1">
    <source>
        <dbReference type="EMBL" id="GKV29784.1"/>
    </source>
</evidence>
<organism evidence="1 2">
    <name type="scientific">Rubroshorea leprosula</name>
    <dbReference type="NCBI Taxonomy" id="152421"/>
    <lineage>
        <taxon>Eukaryota</taxon>
        <taxon>Viridiplantae</taxon>
        <taxon>Streptophyta</taxon>
        <taxon>Embryophyta</taxon>
        <taxon>Tracheophyta</taxon>
        <taxon>Spermatophyta</taxon>
        <taxon>Magnoliopsida</taxon>
        <taxon>eudicotyledons</taxon>
        <taxon>Gunneridae</taxon>
        <taxon>Pentapetalae</taxon>
        <taxon>rosids</taxon>
        <taxon>malvids</taxon>
        <taxon>Malvales</taxon>
        <taxon>Dipterocarpaceae</taxon>
        <taxon>Rubroshorea</taxon>
    </lineage>
</organism>
<accession>A0AAV5KYG7</accession>
<comment type="caution">
    <text evidence="1">The sequence shown here is derived from an EMBL/GenBank/DDBJ whole genome shotgun (WGS) entry which is preliminary data.</text>
</comment>
<evidence type="ECO:0000313" key="2">
    <source>
        <dbReference type="Proteomes" id="UP001054252"/>
    </source>
</evidence>
<name>A0AAV5KYG7_9ROSI</name>
<dbReference type="AlphaFoldDB" id="A0AAV5KYG7"/>
<proteinExistence type="predicted"/>
<reference evidence="1 2" key="1">
    <citation type="journal article" date="2021" name="Commun. Biol.">
        <title>The genome of Shorea leprosula (Dipterocarpaceae) highlights the ecological relevance of drought in aseasonal tropical rainforests.</title>
        <authorList>
            <person name="Ng K.K.S."/>
            <person name="Kobayashi M.J."/>
            <person name="Fawcett J.A."/>
            <person name="Hatakeyama M."/>
            <person name="Paape T."/>
            <person name="Ng C.H."/>
            <person name="Ang C.C."/>
            <person name="Tnah L.H."/>
            <person name="Lee C.T."/>
            <person name="Nishiyama T."/>
            <person name="Sese J."/>
            <person name="O'Brien M.J."/>
            <person name="Copetti D."/>
            <person name="Mohd Noor M.I."/>
            <person name="Ong R.C."/>
            <person name="Putra M."/>
            <person name="Sireger I.Z."/>
            <person name="Indrioko S."/>
            <person name="Kosugi Y."/>
            <person name="Izuno A."/>
            <person name="Isagi Y."/>
            <person name="Lee S.L."/>
            <person name="Shimizu K.K."/>
        </authorList>
    </citation>
    <scope>NUCLEOTIDE SEQUENCE [LARGE SCALE GENOMIC DNA]</scope>
    <source>
        <strain evidence="1">214</strain>
    </source>
</reference>
<dbReference type="EMBL" id="BPVZ01000084">
    <property type="protein sequence ID" value="GKV29784.1"/>
    <property type="molecule type" value="Genomic_DNA"/>
</dbReference>
<protein>
    <submittedName>
        <fullName evidence="1">Uncharacterized protein</fullName>
    </submittedName>
</protein>
<dbReference type="Proteomes" id="UP001054252">
    <property type="component" value="Unassembled WGS sequence"/>
</dbReference>
<gene>
    <name evidence="1" type="ORF">SLEP1_g38684</name>
</gene>
<sequence length="62" mass="7070">MSTRVVMEDAKSARSSSKKGGAAVWTAFLRELSPWRQSRAFPISRLARSRAFNQRSWGFMYG</sequence>